<dbReference type="PROSITE" id="PS50885">
    <property type="entry name" value="HAMP"/>
    <property type="match status" value="1"/>
</dbReference>
<reference evidence="13 14" key="1">
    <citation type="submission" date="2019-04" db="EMBL/GenBank/DDBJ databases">
        <title>Streptomyces lasaliensis sp. nov., an Actinomycete isolated from soil which produces the polyether antibiotic lasalocid.</title>
        <authorList>
            <person name="Erwin G."/>
            <person name="Haber C."/>
        </authorList>
    </citation>
    <scope>NUCLEOTIDE SEQUENCE [LARGE SCALE GENOMIC DNA]</scope>
    <source>
        <strain evidence="13 14">X-537</strain>
    </source>
</reference>
<dbReference type="CDD" id="cd06225">
    <property type="entry name" value="HAMP"/>
    <property type="match status" value="1"/>
</dbReference>
<feature type="domain" description="Histidine kinase" evidence="11">
    <location>
        <begin position="227"/>
        <end position="430"/>
    </location>
</feature>
<evidence type="ECO:0000256" key="3">
    <source>
        <dbReference type="ARBA" id="ARBA00012438"/>
    </source>
</evidence>
<dbReference type="SMART" id="SM00388">
    <property type="entry name" value="HisKA"/>
    <property type="match status" value="1"/>
</dbReference>
<evidence type="ECO:0000256" key="9">
    <source>
        <dbReference type="ARBA" id="ARBA00023012"/>
    </source>
</evidence>
<keyword evidence="4" id="KW-0597">Phosphoprotein</keyword>
<proteinExistence type="predicted"/>
<dbReference type="SUPFAM" id="SSF158472">
    <property type="entry name" value="HAMP domain-like"/>
    <property type="match status" value="1"/>
</dbReference>
<comment type="catalytic activity">
    <reaction evidence="1">
        <text>ATP + protein L-histidine = ADP + protein N-phospho-L-histidine.</text>
        <dbReference type="EC" id="2.7.13.3"/>
    </reaction>
</comment>
<evidence type="ECO:0000259" key="12">
    <source>
        <dbReference type="PROSITE" id="PS50885"/>
    </source>
</evidence>
<comment type="subcellular location">
    <subcellularLocation>
        <location evidence="2">Cell membrane</location>
    </subcellularLocation>
</comment>
<keyword evidence="6 10" id="KW-0812">Transmembrane</keyword>
<evidence type="ECO:0000259" key="11">
    <source>
        <dbReference type="PROSITE" id="PS50109"/>
    </source>
</evidence>
<dbReference type="RefSeq" id="WP_137309409.1">
    <property type="nucleotide sequence ID" value="NZ_SZNQ01000001.1"/>
</dbReference>
<evidence type="ECO:0000256" key="5">
    <source>
        <dbReference type="ARBA" id="ARBA00022679"/>
    </source>
</evidence>
<dbReference type="InterPro" id="IPR005467">
    <property type="entry name" value="His_kinase_dom"/>
</dbReference>
<dbReference type="Pfam" id="PF00672">
    <property type="entry name" value="HAMP"/>
    <property type="match status" value="1"/>
</dbReference>
<dbReference type="SMART" id="SM00387">
    <property type="entry name" value="HATPase_c"/>
    <property type="match status" value="1"/>
</dbReference>
<dbReference type="SUPFAM" id="SSF55874">
    <property type="entry name" value="ATPase domain of HSP90 chaperone/DNA topoisomerase II/histidine kinase"/>
    <property type="match status" value="1"/>
</dbReference>
<dbReference type="SMART" id="SM00304">
    <property type="entry name" value="HAMP"/>
    <property type="match status" value="1"/>
</dbReference>
<dbReference type="InterPro" id="IPR003661">
    <property type="entry name" value="HisK_dim/P_dom"/>
</dbReference>
<dbReference type="SUPFAM" id="SSF47384">
    <property type="entry name" value="Homodimeric domain of signal transducing histidine kinase"/>
    <property type="match status" value="1"/>
</dbReference>
<evidence type="ECO:0000256" key="6">
    <source>
        <dbReference type="ARBA" id="ARBA00022692"/>
    </source>
</evidence>
<dbReference type="InterPro" id="IPR003660">
    <property type="entry name" value="HAMP_dom"/>
</dbReference>
<dbReference type="Pfam" id="PF02518">
    <property type="entry name" value="HATPase_c"/>
    <property type="match status" value="1"/>
</dbReference>
<keyword evidence="14" id="KW-1185">Reference proteome</keyword>
<feature type="domain" description="HAMP" evidence="12">
    <location>
        <begin position="167"/>
        <end position="219"/>
    </location>
</feature>
<dbReference type="EMBL" id="SZNQ01000001">
    <property type="protein sequence ID" value="TKT03562.1"/>
    <property type="molecule type" value="Genomic_DNA"/>
</dbReference>
<protein>
    <recommendedName>
        <fullName evidence="3">histidine kinase</fullName>
        <ecNumber evidence="3">2.7.13.3</ecNumber>
    </recommendedName>
</protein>
<keyword evidence="10" id="KW-0472">Membrane</keyword>
<accession>A0A4U5WPH7</accession>
<sequence length="439" mass="46708">MRQRVVRVALTAALVAVVLLAVPLALAIRSSLYADQRDTLERAALSGAVRVSPDYVTGDPVELPAPPPDGRLGLYDPSLRLRAGTGPHTGDTAVRRALAAEVVRGRPGGDLVVAVPVSHAEHVIGVVRASSPAAAVRDRVLIAWAVLAGVCALALTVAVLVARRQARVLAAPLEDLSRHCRAVTAGDLSARAAPSSVAEIDQVARTHNEMLHSLTELLRHERDFTANASHQLRTPLTGLQLTLEAGLAQDDDARLRPALEEALATTRRLHRTVEEVLRLSRFHGLPRRPAADTPVSQLLRETEERWHGLFARDGRRLEAGPLDTGDDVRVLGAPVTEILGVLLENARVHGRGTVRLTARDLGEAVAFDVTDEGTVDGEVSRLFDRGRTAAGEGSGIGLSLARDLAVSLGGRLCLTGRRPAAFTLLVPVRREEPGSEGGS</sequence>
<feature type="transmembrane region" description="Helical" evidence="10">
    <location>
        <begin position="141"/>
        <end position="162"/>
    </location>
</feature>
<comment type="caution">
    <text evidence="13">The sequence shown here is derived from an EMBL/GenBank/DDBJ whole genome shotgun (WGS) entry which is preliminary data.</text>
</comment>
<dbReference type="PANTHER" id="PTHR45436:SF5">
    <property type="entry name" value="SENSOR HISTIDINE KINASE TRCS"/>
    <property type="match status" value="1"/>
</dbReference>
<name>A0A4U5WPH7_STRLS</name>
<dbReference type="InterPro" id="IPR050428">
    <property type="entry name" value="TCS_sensor_his_kinase"/>
</dbReference>
<evidence type="ECO:0000256" key="2">
    <source>
        <dbReference type="ARBA" id="ARBA00004236"/>
    </source>
</evidence>
<dbReference type="Pfam" id="PF00512">
    <property type="entry name" value="HisKA"/>
    <property type="match status" value="1"/>
</dbReference>
<dbReference type="OrthoDB" id="5499837at2"/>
<evidence type="ECO:0000256" key="8">
    <source>
        <dbReference type="ARBA" id="ARBA00022989"/>
    </source>
</evidence>
<keyword evidence="9" id="KW-0902">Two-component regulatory system</keyword>
<evidence type="ECO:0000313" key="14">
    <source>
        <dbReference type="Proteomes" id="UP000305929"/>
    </source>
</evidence>
<organism evidence="13 14">
    <name type="scientific">Streptomyces lasalocidi</name>
    <name type="common">Streptomyces lasaliensis</name>
    <dbReference type="NCBI Taxonomy" id="324833"/>
    <lineage>
        <taxon>Bacteria</taxon>
        <taxon>Bacillati</taxon>
        <taxon>Actinomycetota</taxon>
        <taxon>Actinomycetes</taxon>
        <taxon>Kitasatosporales</taxon>
        <taxon>Streptomycetaceae</taxon>
        <taxon>Streptomyces</taxon>
    </lineage>
</organism>
<dbReference type="AlphaFoldDB" id="A0A4U5WPH7"/>
<dbReference type="Gene3D" id="6.10.340.10">
    <property type="match status" value="1"/>
</dbReference>
<dbReference type="InterPro" id="IPR003594">
    <property type="entry name" value="HATPase_dom"/>
</dbReference>
<dbReference type="Gene3D" id="1.10.287.130">
    <property type="match status" value="1"/>
</dbReference>
<dbReference type="GO" id="GO:0005886">
    <property type="term" value="C:plasma membrane"/>
    <property type="evidence" value="ECO:0007669"/>
    <property type="project" value="UniProtKB-SubCell"/>
</dbReference>
<dbReference type="InterPro" id="IPR036097">
    <property type="entry name" value="HisK_dim/P_sf"/>
</dbReference>
<evidence type="ECO:0000313" key="13">
    <source>
        <dbReference type="EMBL" id="TKT03562.1"/>
    </source>
</evidence>
<evidence type="ECO:0000256" key="10">
    <source>
        <dbReference type="SAM" id="Phobius"/>
    </source>
</evidence>
<keyword evidence="8 10" id="KW-1133">Transmembrane helix</keyword>
<dbReference type="EC" id="2.7.13.3" evidence="3"/>
<evidence type="ECO:0000256" key="7">
    <source>
        <dbReference type="ARBA" id="ARBA00022777"/>
    </source>
</evidence>
<evidence type="ECO:0000256" key="4">
    <source>
        <dbReference type="ARBA" id="ARBA00022553"/>
    </source>
</evidence>
<dbReference type="GO" id="GO:0000155">
    <property type="term" value="F:phosphorelay sensor kinase activity"/>
    <property type="evidence" value="ECO:0007669"/>
    <property type="project" value="InterPro"/>
</dbReference>
<dbReference type="PANTHER" id="PTHR45436">
    <property type="entry name" value="SENSOR HISTIDINE KINASE YKOH"/>
    <property type="match status" value="1"/>
</dbReference>
<dbReference type="InterPro" id="IPR036890">
    <property type="entry name" value="HATPase_C_sf"/>
</dbReference>
<keyword evidence="5" id="KW-0808">Transferase</keyword>
<dbReference type="Proteomes" id="UP000305929">
    <property type="component" value="Unassembled WGS sequence"/>
</dbReference>
<dbReference type="PROSITE" id="PS50109">
    <property type="entry name" value="HIS_KIN"/>
    <property type="match status" value="1"/>
</dbReference>
<dbReference type="CDD" id="cd00082">
    <property type="entry name" value="HisKA"/>
    <property type="match status" value="1"/>
</dbReference>
<gene>
    <name evidence="13" type="ORF">E4U91_28065</name>
</gene>
<dbReference type="Gene3D" id="3.30.565.10">
    <property type="entry name" value="Histidine kinase-like ATPase, C-terminal domain"/>
    <property type="match status" value="1"/>
</dbReference>
<evidence type="ECO:0000256" key="1">
    <source>
        <dbReference type="ARBA" id="ARBA00000085"/>
    </source>
</evidence>
<keyword evidence="7 13" id="KW-0418">Kinase</keyword>